<sequence>MKWIILAVIIGIIAYWLFQGKRKNTIEDPELKTYEDKDFYLTSDDNVSEDESSPDSNNPRH</sequence>
<dbReference type="EMBL" id="ANIE01000005">
    <property type="protein sequence ID" value="KEF31307.1"/>
    <property type="molecule type" value="Genomic_DNA"/>
</dbReference>
<reference evidence="1 2" key="1">
    <citation type="submission" date="2012-12" db="EMBL/GenBank/DDBJ databases">
        <title>Genome assembly of Marinobacter sp. AK21.</title>
        <authorList>
            <person name="Khatri I."/>
            <person name="Kumar R."/>
            <person name="Vaidya B."/>
            <person name="Subramanian S."/>
            <person name="Pinnaka A."/>
        </authorList>
    </citation>
    <scope>NUCLEOTIDE SEQUENCE [LARGE SCALE GENOMIC DNA]</scope>
    <source>
        <strain evidence="1 2">AK21</strain>
    </source>
</reference>
<dbReference type="PATRIC" id="fig|1137280.3.peg.1469"/>
<protein>
    <submittedName>
        <fullName evidence="1">Uncharacterized protein</fullName>
    </submittedName>
</protein>
<dbReference type="AlphaFoldDB" id="A0A072N268"/>
<gene>
    <name evidence="1" type="ORF">D777_01656</name>
</gene>
<organism evidence="1 2">
    <name type="scientific">Marinobacter nitratireducens</name>
    <dbReference type="NCBI Taxonomy" id="1137280"/>
    <lineage>
        <taxon>Bacteria</taxon>
        <taxon>Pseudomonadati</taxon>
        <taxon>Pseudomonadota</taxon>
        <taxon>Gammaproteobacteria</taxon>
        <taxon>Pseudomonadales</taxon>
        <taxon>Marinobacteraceae</taxon>
        <taxon>Marinobacter</taxon>
    </lineage>
</organism>
<dbReference type="Proteomes" id="UP000035057">
    <property type="component" value="Unassembled WGS sequence"/>
</dbReference>
<dbReference type="RefSeq" id="WP_036130110.1">
    <property type="nucleotide sequence ID" value="NZ_ANIE01000005.1"/>
</dbReference>
<proteinExistence type="predicted"/>
<evidence type="ECO:0000313" key="2">
    <source>
        <dbReference type="Proteomes" id="UP000035057"/>
    </source>
</evidence>
<name>A0A072N268_9GAMM</name>
<evidence type="ECO:0000313" key="1">
    <source>
        <dbReference type="EMBL" id="KEF31307.1"/>
    </source>
</evidence>
<dbReference type="OrthoDB" id="6371814at2"/>
<keyword evidence="2" id="KW-1185">Reference proteome</keyword>
<accession>A0A072N268</accession>
<comment type="caution">
    <text evidence="1">The sequence shown here is derived from an EMBL/GenBank/DDBJ whole genome shotgun (WGS) entry which is preliminary data.</text>
</comment>